<dbReference type="RefSeq" id="WP_248010473.1">
    <property type="nucleotide sequence ID" value="NZ_JAJHVV010000014.1"/>
</dbReference>
<dbReference type="AlphaFoldDB" id="A0A9X1XQQ8"/>
<evidence type="ECO:0000313" key="5">
    <source>
        <dbReference type="EMBL" id="MCK6265405.1"/>
    </source>
</evidence>
<dbReference type="Proteomes" id="UP001139559">
    <property type="component" value="Unassembled WGS sequence"/>
</dbReference>
<keyword evidence="6" id="KW-1185">Reference proteome</keyword>
<keyword evidence="1 4" id="KW-0678">Repressor</keyword>
<keyword evidence="4" id="KW-0010">Activator</keyword>
<dbReference type="NCBIfam" id="TIGR00738">
    <property type="entry name" value="rrf2_super"/>
    <property type="match status" value="1"/>
</dbReference>
<dbReference type="FunFam" id="1.10.10.10:FF:000026">
    <property type="entry name" value="HTH-type transcriptional regulator IscR"/>
    <property type="match status" value="1"/>
</dbReference>
<dbReference type="Pfam" id="PF02082">
    <property type="entry name" value="Rrf2"/>
    <property type="match status" value="1"/>
</dbReference>
<dbReference type="GO" id="GO:0003690">
    <property type="term" value="F:double-stranded DNA binding"/>
    <property type="evidence" value="ECO:0007669"/>
    <property type="project" value="UniProtKB-UniRule"/>
</dbReference>
<sequence length="168" mass="17950">MRLTSKGRYAVTAMLDVALHSQENPVPLADISERQGISLSYLEQLFSKLRKAGLVASVRGPGGGYRLGEEAHQIAIGSVISAVDESVDATKCSGKGNCQGGSRCLTHTLWRDLSTRISGFLNNITLGELMNDSEVLDISERQDVKLVANQGVSQKMTSAISVSGNVRS</sequence>
<dbReference type="InterPro" id="IPR036388">
    <property type="entry name" value="WH-like_DNA-bd_sf"/>
</dbReference>
<comment type="function">
    <text evidence="4">Regulates the transcription of several operons and genes involved in the biogenesis of Fe-S clusters and Fe-S-containing proteins.</text>
</comment>
<dbReference type="NCBIfam" id="TIGR02010">
    <property type="entry name" value="IscR"/>
    <property type="match status" value="1"/>
</dbReference>
<evidence type="ECO:0000256" key="1">
    <source>
        <dbReference type="ARBA" id="ARBA00022491"/>
    </source>
</evidence>
<keyword evidence="4" id="KW-0804">Transcription</keyword>
<gene>
    <name evidence="4 5" type="primary">iscR</name>
    <name evidence="5" type="ORF">KP803_19235</name>
</gene>
<keyword evidence="3 4" id="KW-0238">DNA-binding</keyword>
<dbReference type="GO" id="GO:0005506">
    <property type="term" value="F:iron ion binding"/>
    <property type="evidence" value="ECO:0007669"/>
    <property type="project" value="UniProtKB-UniRule"/>
</dbReference>
<protein>
    <recommendedName>
        <fullName evidence="4">HTH-type transcriptional regulator IscR</fullName>
    </recommendedName>
</protein>
<dbReference type="InterPro" id="IPR036390">
    <property type="entry name" value="WH_DNA-bd_sf"/>
</dbReference>
<keyword evidence="4" id="KW-0001">2Fe-2S</keyword>
<dbReference type="PANTHER" id="PTHR33221:SF5">
    <property type="entry name" value="HTH-TYPE TRANSCRIPTIONAL REGULATOR ISCR"/>
    <property type="match status" value="1"/>
</dbReference>
<organism evidence="5 6">
    <name type="scientific">Vibrio amylolyticus</name>
    <dbReference type="NCBI Taxonomy" id="2847292"/>
    <lineage>
        <taxon>Bacteria</taxon>
        <taxon>Pseudomonadati</taxon>
        <taxon>Pseudomonadota</taxon>
        <taxon>Gammaproteobacteria</taxon>
        <taxon>Vibrionales</taxon>
        <taxon>Vibrionaceae</taxon>
        <taxon>Vibrio</taxon>
    </lineage>
</organism>
<dbReference type="GO" id="GO:0051537">
    <property type="term" value="F:2 iron, 2 sulfur cluster binding"/>
    <property type="evidence" value="ECO:0007669"/>
    <property type="project" value="UniProtKB-KW"/>
</dbReference>
<dbReference type="PANTHER" id="PTHR33221">
    <property type="entry name" value="WINGED HELIX-TURN-HELIX TRANSCRIPTIONAL REGULATOR, RRF2 FAMILY"/>
    <property type="match status" value="1"/>
</dbReference>
<evidence type="ECO:0000256" key="4">
    <source>
        <dbReference type="HAMAP-Rule" id="MF_01176"/>
    </source>
</evidence>
<dbReference type="InterPro" id="IPR000944">
    <property type="entry name" value="Tscrpt_reg_Rrf2"/>
</dbReference>
<dbReference type="InterPro" id="IPR030489">
    <property type="entry name" value="TR_Rrf2-type_CS"/>
</dbReference>
<feature type="binding site" evidence="4">
    <location>
        <position position="92"/>
    </location>
    <ligand>
        <name>[2Fe-2S] cluster</name>
        <dbReference type="ChEBI" id="CHEBI:190135"/>
    </ligand>
</feature>
<dbReference type="PROSITE" id="PS51197">
    <property type="entry name" value="HTH_RRF2_2"/>
    <property type="match status" value="1"/>
</dbReference>
<dbReference type="CDD" id="cd00090">
    <property type="entry name" value="HTH_ARSR"/>
    <property type="match status" value="1"/>
</dbReference>
<dbReference type="HAMAP" id="MF_01176">
    <property type="entry name" value="HTH_type_IscR"/>
    <property type="match status" value="1"/>
</dbReference>
<dbReference type="GO" id="GO:0005829">
    <property type="term" value="C:cytosol"/>
    <property type="evidence" value="ECO:0007669"/>
    <property type="project" value="TreeGrafter"/>
</dbReference>
<dbReference type="SUPFAM" id="SSF46785">
    <property type="entry name" value="Winged helix' DNA-binding domain"/>
    <property type="match status" value="1"/>
</dbReference>
<comment type="caution">
    <text evidence="5">The sequence shown here is derived from an EMBL/GenBank/DDBJ whole genome shotgun (WGS) entry which is preliminary data.</text>
</comment>
<comment type="cofactor">
    <cofactor evidence="4">
        <name>[2Fe-2S] cluster</name>
        <dbReference type="ChEBI" id="CHEBI:190135"/>
    </cofactor>
    <text evidence="4">Binds 1 [2Fe-2S] cluster.</text>
</comment>
<feature type="binding site" evidence="4">
    <location>
        <position position="104"/>
    </location>
    <ligand>
        <name>[2Fe-2S] cluster</name>
        <dbReference type="ChEBI" id="CHEBI:190135"/>
    </ligand>
</feature>
<feature type="binding site" evidence="4">
    <location>
        <position position="98"/>
    </location>
    <ligand>
        <name>[2Fe-2S] cluster</name>
        <dbReference type="ChEBI" id="CHEBI:190135"/>
    </ligand>
</feature>
<dbReference type="EMBL" id="JAJHVV010000014">
    <property type="protein sequence ID" value="MCK6265405.1"/>
    <property type="molecule type" value="Genomic_DNA"/>
</dbReference>
<keyword evidence="4" id="KW-0805">Transcription regulation</keyword>
<keyword evidence="4" id="KW-0408">Iron</keyword>
<dbReference type="GO" id="GO:0003700">
    <property type="term" value="F:DNA-binding transcription factor activity"/>
    <property type="evidence" value="ECO:0007669"/>
    <property type="project" value="UniProtKB-UniRule"/>
</dbReference>
<dbReference type="PROSITE" id="PS01332">
    <property type="entry name" value="HTH_RRF2_1"/>
    <property type="match status" value="1"/>
</dbReference>
<proteinExistence type="inferred from homology"/>
<reference evidence="5" key="1">
    <citation type="submission" date="2021-11" db="EMBL/GenBank/DDBJ databases">
        <title>Vibrio ZSDE26 sp. nov. and Vibrio ZSDZ34 sp. nov., isolated from coastal seawater in Qingdao.</title>
        <authorList>
            <person name="Zhang P."/>
        </authorList>
    </citation>
    <scope>NUCLEOTIDE SEQUENCE</scope>
    <source>
        <strain evidence="5">ZSDE26</strain>
    </source>
</reference>
<evidence type="ECO:0000256" key="2">
    <source>
        <dbReference type="ARBA" id="ARBA00022723"/>
    </source>
</evidence>
<accession>A0A9X1XQQ8</accession>
<evidence type="ECO:0000313" key="6">
    <source>
        <dbReference type="Proteomes" id="UP001139559"/>
    </source>
</evidence>
<dbReference type="NCBIfam" id="NF008110">
    <property type="entry name" value="PRK10857.1"/>
    <property type="match status" value="1"/>
</dbReference>
<keyword evidence="2 4" id="KW-0479">Metal-binding</keyword>
<dbReference type="InterPro" id="IPR010242">
    <property type="entry name" value="TF_HTH_IscR"/>
</dbReference>
<name>A0A9X1XQQ8_9VIBR</name>
<dbReference type="InterPro" id="IPR011991">
    <property type="entry name" value="ArsR-like_HTH"/>
</dbReference>
<dbReference type="Gene3D" id="1.10.10.10">
    <property type="entry name" value="Winged helix-like DNA-binding domain superfamily/Winged helix DNA-binding domain"/>
    <property type="match status" value="1"/>
</dbReference>
<keyword evidence="4" id="KW-0411">Iron-sulfur</keyword>
<evidence type="ECO:0000256" key="3">
    <source>
        <dbReference type="ARBA" id="ARBA00023125"/>
    </source>
</evidence>